<dbReference type="Gene3D" id="3.30.710.10">
    <property type="entry name" value="Potassium Channel Kv1.1, Chain A"/>
    <property type="match status" value="1"/>
</dbReference>
<keyword evidence="2" id="KW-1185">Reference proteome</keyword>
<dbReference type="SUPFAM" id="SSF54695">
    <property type="entry name" value="POZ domain"/>
    <property type="match status" value="1"/>
</dbReference>
<dbReference type="Proteomes" id="UP000297245">
    <property type="component" value="Unassembled WGS sequence"/>
</dbReference>
<reference evidence="1 2" key="1">
    <citation type="journal article" date="2019" name="Nat. Ecol. Evol.">
        <title>Megaphylogeny resolves global patterns of mushroom evolution.</title>
        <authorList>
            <person name="Varga T."/>
            <person name="Krizsan K."/>
            <person name="Foldi C."/>
            <person name="Dima B."/>
            <person name="Sanchez-Garcia M."/>
            <person name="Sanchez-Ramirez S."/>
            <person name="Szollosi G.J."/>
            <person name="Szarkandi J.G."/>
            <person name="Papp V."/>
            <person name="Albert L."/>
            <person name="Andreopoulos W."/>
            <person name="Angelini C."/>
            <person name="Antonin V."/>
            <person name="Barry K.W."/>
            <person name="Bougher N.L."/>
            <person name="Buchanan P."/>
            <person name="Buyck B."/>
            <person name="Bense V."/>
            <person name="Catcheside P."/>
            <person name="Chovatia M."/>
            <person name="Cooper J."/>
            <person name="Damon W."/>
            <person name="Desjardin D."/>
            <person name="Finy P."/>
            <person name="Geml J."/>
            <person name="Haridas S."/>
            <person name="Hughes K."/>
            <person name="Justo A."/>
            <person name="Karasinski D."/>
            <person name="Kautmanova I."/>
            <person name="Kiss B."/>
            <person name="Kocsube S."/>
            <person name="Kotiranta H."/>
            <person name="LaButti K.M."/>
            <person name="Lechner B.E."/>
            <person name="Liimatainen K."/>
            <person name="Lipzen A."/>
            <person name="Lukacs Z."/>
            <person name="Mihaltcheva S."/>
            <person name="Morgado L.N."/>
            <person name="Niskanen T."/>
            <person name="Noordeloos M.E."/>
            <person name="Ohm R.A."/>
            <person name="Ortiz-Santana B."/>
            <person name="Ovrebo C."/>
            <person name="Racz N."/>
            <person name="Riley R."/>
            <person name="Savchenko A."/>
            <person name="Shiryaev A."/>
            <person name="Soop K."/>
            <person name="Spirin V."/>
            <person name="Szebenyi C."/>
            <person name="Tomsovsky M."/>
            <person name="Tulloss R.E."/>
            <person name="Uehling J."/>
            <person name="Grigoriev I.V."/>
            <person name="Vagvolgyi C."/>
            <person name="Papp T."/>
            <person name="Martin F.M."/>
            <person name="Miettinen O."/>
            <person name="Hibbett D.S."/>
            <person name="Nagy L.G."/>
        </authorList>
    </citation>
    <scope>NUCLEOTIDE SEQUENCE [LARGE SCALE GENOMIC DNA]</scope>
    <source>
        <strain evidence="1 2">CBS 962.96</strain>
    </source>
</reference>
<dbReference type="EMBL" id="ML179646">
    <property type="protein sequence ID" value="THU83694.1"/>
    <property type="molecule type" value="Genomic_DNA"/>
</dbReference>
<sequence>MSAETAQSKDKKKVSRIFNANTGGDIVFRSSDNVLFYVHQKNLEFMSEGFPPTSHTSTSPTEIVPLTEASSTLELLFQYTYHQMPPDLDNLSFQDLMDLAEAAEKYVLHYARKSCLTQIKKFIPKYPLRILSFSGEHGHDELIYKVAPHLMALPLSKIAYTIPPSLYIPWSLCHDQLNSEIPLELATIIFKGVEKLQCKSYNDHDTYWHRKIKLWKQRVVDEGCPRSQLDTLLDSVDQAYLKNIKCCKEFIEWRDMFKNAVTVGIADLRYFVEKHKSIMGSKNINHSK</sequence>
<dbReference type="InterPro" id="IPR011333">
    <property type="entry name" value="SKP1/BTB/POZ_sf"/>
</dbReference>
<dbReference type="OrthoDB" id="3184970at2759"/>
<gene>
    <name evidence="1" type="ORF">K435DRAFT_784083</name>
</gene>
<accession>A0A4S8L523</accession>
<name>A0A4S8L523_DENBC</name>
<evidence type="ECO:0000313" key="1">
    <source>
        <dbReference type="EMBL" id="THU83694.1"/>
    </source>
</evidence>
<evidence type="ECO:0008006" key="3">
    <source>
        <dbReference type="Google" id="ProtNLM"/>
    </source>
</evidence>
<organism evidence="1 2">
    <name type="scientific">Dendrothele bispora (strain CBS 962.96)</name>
    <dbReference type="NCBI Taxonomy" id="1314807"/>
    <lineage>
        <taxon>Eukaryota</taxon>
        <taxon>Fungi</taxon>
        <taxon>Dikarya</taxon>
        <taxon>Basidiomycota</taxon>
        <taxon>Agaricomycotina</taxon>
        <taxon>Agaricomycetes</taxon>
        <taxon>Agaricomycetidae</taxon>
        <taxon>Agaricales</taxon>
        <taxon>Agaricales incertae sedis</taxon>
        <taxon>Dendrothele</taxon>
    </lineage>
</organism>
<dbReference type="AlphaFoldDB" id="A0A4S8L523"/>
<proteinExistence type="predicted"/>
<evidence type="ECO:0000313" key="2">
    <source>
        <dbReference type="Proteomes" id="UP000297245"/>
    </source>
</evidence>
<protein>
    <recommendedName>
        <fullName evidence="3">BTB domain-containing protein</fullName>
    </recommendedName>
</protein>